<dbReference type="InterPro" id="IPR020900">
    <property type="entry name" value="Arg_repress_DNA-bd"/>
</dbReference>
<dbReference type="InterPro" id="IPR020899">
    <property type="entry name" value="Arg_repress_C"/>
</dbReference>
<evidence type="ECO:0000259" key="10">
    <source>
        <dbReference type="Pfam" id="PF01316"/>
    </source>
</evidence>
<dbReference type="InterPro" id="IPR036390">
    <property type="entry name" value="WH_DNA-bd_sf"/>
</dbReference>
<keyword evidence="7 8" id="KW-0804">Transcription</keyword>
<dbReference type="GO" id="GO:0006526">
    <property type="term" value="P:L-arginine biosynthetic process"/>
    <property type="evidence" value="ECO:0007669"/>
    <property type="project" value="UniProtKB-UniPathway"/>
</dbReference>
<dbReference type="GO" id="GO:0051259">
    <property type="term" value="P:protein complex oligomerization"/>
    <property type="evidence" value="ECO:0007669"/>
    <property type="project" value="InterPro"/>
</dbReference>
<protein>
    <recommendedName>
        <fullName evidence="8">Arginine repressor</fullName>
    </recommendedName>
</protein>
<evidence type="ECO:0000259" key="11">
    <source>
        <dbReference type="Pfam" id="PF02863"/>
    </source>
</evidence>
<dbReference type="GO" id="GO:0003677">
    <property type="term" value="F:DNA binding"/>
    <property type="evidence" value="ECO:0007669"/>
    <property type="project" value="UniProtKB-KW"/>
</dbReference>
<feature type="domain" description="Arginine repressor DNA-binding" evidence="10">
    <location>
        <begin position="50"/>
        <end position="117"/>
    </location>
</feature>
<gene>
    <name evidence="8 12" type="primary">argR</name>
    <name evidence="12" type="ORF">CAE01nite_32290</name>
</gene>
<dbReference type="GO" id="GO:1900079">
    <property type="term" value="P:regulation of arginine biosynthetic process"/>
    <property type="evidence" value="ECO:0007669"/>
    <property type="project" value="UniProtKB-UniRule"/>
</dbReference>
<dbReference type="InterPro" id="IPR036251">
    <property type="entry name" value="Arg_repress_C_sf"/>
</dbReference>
<dbReference type="Pfam" id="PF01316">
    <property type="entry name" value="Arg_repressor"/>
    <property type="match status" value="1"/>
</dbReference>
<dbReference type="PRINTS" id="PR01467">
    <property type="entry name" value="ARGREPRESSOR"/>
</dbReference>
<dbReference type="GO" id="GO:0005737">
    <property type="term" value="C:cytoplasm"/>
    <property type="evidence" value="ECO:0007669"/>
    <property type="project" value="UniProtKB-SubCell"/>
</dbReference>
<feature type="compositionally biased region" description="Low complexity" evidence="9">
    <location>
        <begin position="11"/>
        <end position="42"/>
    </location>
</feature>
<dbReference type="GO" id="GO:0034618">
    <property type="term" value="F:arginine binding"/>
    <property type="evidence" value="ECO:0007669"/>
    <property type="project" value="InterPro"/>
</dbReference>
<dbReference type="SUPFAM" id="SSF46785">
    <property type="entry name" value="Winged helix' DNA-binding domain"/>
    <property type="match status" value="1"/>
</dbReference>
<feature type="domain" description="Arginine repressor C-terminal" evidence="11">
    <location>
        <begin position="139"/>
        <end position="196"/>
    </location>
</feature>
<comment type="caution">
    <text evidence="12">The sequence shown here is derived from an EMBL/GenBank/DDBJ whole genome shotgun (WGS) entry which is preliminary data.</text>
</comment>
<keyword evidence="4 8" id="KW-0678">Repressor</keyword>
<comment type="subcellular location">
    <subcellularLocation>
        <location evidence="1 8">Cytoplasm</location>
    </subcellularLocation>
</comment>
<name>A0A512DG81_9CELL</name>
<dbReference type="Gene3D" id="1.10.10.10">
    <property type="entry name" value="Winged helix-like DNA-binding domain superfamily/Winged helix DNA-binding domain"/>
    <property type="match status" value="1"/>
</dbReference>
<dbReference type="SUPFAM" id="SSF55252">
    <property type="entry name" value="C-terminal domain of arginine repressor"/>
    <property type="match status" value="1"/>
</dbReference>
<dbReference type="NCBIfam" id="NF002880">
    <property type="entry name" value="PRK03341.1"/>
    <property type="match status" value="1"/>
</dbReference>
<evidence type="ECO:0000256" key="6">
    <source>
        <dbReference type="ARBA" id="ARBA00023125"/>
    </source>
</evidence>
<accession>A0A512DG81</accession>
<comment type="function">
    <text evidence="8">Regulates arginine biosynthesis genes.</text>
</comment>
<evidence type="ECO:0000256" key="9">
    <source>
        <dbReference type="SAM" id="MobiDB-lite"/>
    </source>
</evidence>
<dbReference type="GO" id="GO:0003700">
    <property type="term" value="F:DNA-binding transcription factor activity"/>
    <property type="evidence" value="ECO:0007669"/>
    <property type="project" value="UniProtKB-UniRule"/>
</dbReference>
<evidence type="ECO:0000256" key="1">
    <source>
        <dbReference type="ARBA" id="ARBA00004496"/>
    </source>
</evidence>
<keyword evidence="13" id="KW-1185">Reference proteome</keyword>
<organism evidence="12 13">
    <name type="scientific">Cellulomonas aerilata</name>
    <dbReference type="NCBI Taxonomy" id="515326"/>
    <lineage>
        <taxon>Bacteria</taxon>
        <taxon>Bacillati</taxon>
        <taxon>Actinomycetota</taxon>
        <taxon>Actinomycetes</taxon>
        <taxon>Micrococcales</taxon>
        <taxon>Cellulomonadaceae</taxon>
        <taxon>Cellulomonas</taxon>
    </lineage>
</organism>
<evidence type="ECO:0000256" key="3">
    <source>
        <dbReference type="ARBA" id="ARBA00022490"/>
    </source>
</evidence>
<dbReference type="InterPro" id="IPR001669">
    <property type="entry name" value="Arg_repress"/>
</dbReference>
<evidence type="ECO:0000256" key="4">
    <source>
        <dbReference type="ARBA" id="ARBA00022491"/>
    </source>
</evidence>
<dbReference type="UniPathway" id="UPA00068"/>
<dbReference type="Pfam" id="PF02863">
    <property type="entry name" value="Arg_repressor_C"/>
    <property type="match status" value="1"/>
</dbReference>
<dbReference type="InterPro" id="IPR036388">
    <property type="entry name" value="WH-like_DNA-bd_sf"/>
</dbReference>
<evidence type="ECO:0000256" key="7">
    <source>
        <dbReference type="ARBA" id="ARBA00023163"/>
    </source>
</evidence>
<keyword evidence="8" id="KW-0028">Amino-acid biosynthesis</keyword>
<feature type="region of interest" description="Disordered" evidence="9">
    <location>
        <begin position="1"/>
        <end position="45"/>
    </location>
</feature>
<evidence type="ECO:0000256" key="8">
    <source>
        <dbReference type="HAMAP-Rule" id="MF_00173"/>
    </source>
</evidence>
<keyword evidence="6 8" id="KW-0238">DNA-binding</keyword>
<keyword evidence="3 8" id="KW-0963">Cytoplasm</keyword>
<dbReference type="AlphaFoldDB" id="A0A512DG81"/>
<dbReference type="PANTHER" id="PTHR34471:SF1">
    <property type="entry name" value="ARGININE REPRESSOR"/>
    <property type="match status" value="1"/>
</dbReference>
<evidence type="ECO:0000256" key="5">
    <source>
        <dbReference type="ARBA" id="ARBA00023015"/>
    </source>
</evidence>
<proteinExistence type="inferred from homology"/>
<keyword evidence="5 8" id="KW-0805">Transcription regulation</keyword>
<keyword evidence="8" id="KW-0055">Arginine biosynthesis</keyword>
<dbReference type="Proteomes" id="UP000321181">
    <property type="component" value="Unassembled WGS sequence"/>
</dbReference>
<dbReference type="HAMAP" id="MF_00173">
    <property type="entry name" value="Arg_repressor"/>
    <property type="match status" value="1"/>
</dbReference>
<dbReference type="EMBL" id="BJYY01000021">
    <property type="protein sequence ID" value="GEO35504.1"/>
    <property type="molecule type" value="Genomic_DNA"/>
</dbReference>
<evidence type="ECO:0000313" key="13">
    <source>
        <dbReference type="Proteomes" id="UP000321181"/>
    </source>
</evidence>
<reference evidence="12 13" key="1">
    <citation type="submission" date="2019-07" db="EMBL/GenBank/DDBJ databases">
        <title>Whole genome shotgun sequence of Cellulomonas aerilata NBRC 106308.</title>
        <authorList>
            <person name="Hosoyama A."/>
            <person name="Uohara A."/>
            <person name="Ohji S."/>
            <person name="Ichikawa N."/>
        </authorList>
    </citation>
    <scope>NUCLEOTIDE SEQUENCE [LARGE SCALE GENOMIC DNA]</scope>
    <source>
        <strain evidence="12 13">NBRC 106308</strain>
    </source>
</reference>
<sequence>MSAPATRAGRASSGTAPGTAPGTSSGTPSGTPSGTASGTAPADAGRLPATKAARHALIATLLSRQPVHSQTELAGQLAEAGVSVTQATLSRDLVELRAVKIRTAGGALAYAIPAEGGDRSPQPAPDTEYLAARLARLCAELLVTADASGNLVVLRTPAGAAQFLASAIDHSVMPGVMGTIAGDDTVLVIARDDRPAGTTGSAGSVLAARFLDLASHGPVPSSFPTPLSPTSDERDL</sequence>
<dbReference type="Gene3D" id="3.30.1360.40">
    <property type="match status" value="1"/>
</dbReference>
<comment type="pathway">
    <text evidence="8">Amino-acid biosynthesis; L-arginine biosynthesis [regulation].</text>
</comment>
<evidence type="ECO:0000256" key="2">
    <source>
        <dbReference type="ARBA" id="ARBA00008316"/>
    </source>
</evidence>
<dbReference type="PANTHER" id="PTHR34471">
    <property type="entry name" value="ARGININE REPRESSOR"/>
    <property type="match status" value="1"/>
</dbReference>
<evidence type="ECO:0000313" key="12">
    <source>
        <dbReference type="EMBL" id="GEO35504.1"/>
    </source>
</evidence>
<comment type="similarity">
    <text evidence="2 8">Belongs to the ArgR family.</text>
</comment>